<proteinExistence type="inferred from homology"/>
<comment type="caution">
    <text evidence="9">The sequence shown here is derived from an EMBL/GenBank/DDBJ whole genome shotgun (WGS) entry which is preliminary data.</text>
</comment>
<dbReference type="GO" id="GO:0020037">
    <property type="term" value="F:heme binding"/>
    <property type="evidence" value="ECO:0007669"/>
    <property type="project" value="TreeGrafter"/>
</dbReference>
<dbReference type="PROSITE" id="PS50905">
    <property type="entry name" value="FERRITIN_LIKE"/>
    <property type="match status" value="1"/>
</dbReference>
<dbReference type="Proteomes" id="UP000824225">
    <property type="component" value="Unassembled WGS sequence"/>
</dbReference>
<name>A0A9D2HF11_9BACT</name>
<dbReference type="InterPro" id="IPR009078">
    <property type="entry name" value="Ferritin-like_SF"/>
</dbReference>
<dbReference type="InterPro" id="IPR008331">
    <property type="entry name" value="Ferritin_DPS_dom"/>
</dbReference>
<feature type="domain" description="Ferritin-like diiron" evidence="8">
    <location>
        <begin position="6"/>
        <end position="150"/>
    </location>
</feature>
<reference evidence="9" key="1">
    <citation type="journal article" date="2021" name="PeerJ">
        <title>Extensive microbial diversity within the chicken gut microbiome revealed by metagenomics and culture.</title>
        <authorList>
            <person name="Gilroy R."/>
            <person name="Ravi A."/>
            <person name="Getino M."/>
            <person name="Pursley I."/>
            <person name="Horton D.L."/>
            <person name="Alikhan N.F."/>
            <person name="Baker D."/>
            <person name="Gharbi K."/>
            <person name="Hall N."/>
            <person name="Watson M."/>
            <person name="Adriaenssens E.M."/>
            <person name="Foster-Nyarko E."/>
            <person name="Jarju S."/>
            <person name="Secka A."/>
            <person name="Antonio M."/>
            <person name="Oren A."/>
            <person name="Chaudhuri R.R."/>
            <person name="La Ragione R."/>
            <person name="Hildebrand F."/>
            <person name="Pallen M.J."/>
        </authorList>
    </citation>
    <scope>NUCLEOTIDE SEQUENCE</scope>
    <source>
        <strain evidence="9">CHK186-16707</strain>
    </source>
</reference>
<evidence type="ECO:0000256" key="2">
    <source>
        <dbReference type="ARBA" id="ARBA00022434"/>
    </source>
</evidence>
<feature type="binding site" evidence="7">
    <location>
        <position position="99"/>
    </location>
    <ligand>
        <name>Fe cation</name>
        <dbReference type="ChEBI" id="CHEBI:24875"/>
        <label>2</label>
    </ligand>
</feature>
<keyword evidence="3" id="KW-0349">Heme</keyword>
<dbReference type="Gene3D" id="1.20.1260.10">
    <property type="match status" value="1"/>
</dbReference>
<dbReference type="EC" id="1.16.3.1" evidence="6"/>
<feature type="binding site" description="axial binding residue" evidence="7">
    <location>
        <position position="57"/>
    </location>
    <ligand>
        <name>heme b</name>
        <dbReference type="ChEBI" id="CHEBI:60344"/>
        <note>ligand shared between dimeric partners</note>
    </ligand>
    <ligandPart>
        <name>Fe</name>
        <dbReference type="ChEBI" id="CHEBI:18248"/>
    </ligandPart>
</feature>
<evidence type="ECO:0000256" key="6">
    <source>
        <dbReference type="PIRNR" id="PIRNR002560"/>
    </source>
</evidence>
<evidence type="ECO:0000259" key="8">
    <source>
        <dbReference type="PROSITE" id="PS50905"/>
    </source>
</evidence>
<dbReference type="GO" id="GO:0008199">
    <property type="term" value="F:ferric iron binding"/>
    <property type="evidence" value="ECO:0007669"/>
    <property type="project" value="InterPro"/>
</dbReference>
<dbReference type="PANTHER" id="PTHR30295">
    <property type="entry name" value="BACTERIOFERRITIN"/>
    <property type="match status" value="1"/>
</dbReference>
<gene>
    <name evidence="9" type="ORF">H9962_08635</name>
</gene>
<feature type="binding site" evidence="7">
    <location>
        <position position="56"/>
    </location>
    <ligand>
        <name>Fe cation</name>
        <dbReference type="ChEBI" id="CHEBI:24875"/>
        <label>1</label>
    </ligand>
</feature>
<comment type="function">
    <text evidence="6">Iron-storage protein, whose ferroxidase center binds Fe(2+), oxidizes it using dioxygen to Fe(3+), and participates in the subsequent Fe(3+) oxide mineral core formation within the central cavity of the BFR protein shell.</text>
</comment>
<keyword evidence="5 6" id="KW-0408">Iron</keyword>
<evidence type="ECO:0000256" key="3">
    <source>
        <dbReference type="ARBA" id="ARBA00022617"/>
    </source>
</evidence>
<dbReference type="PRINTS" id="PR00601">
    <property type="entry name" value="BACFERRITIN"/>
</dbReference>
<reference evidence="9" key="2">
    <citation type="submission" date="2021-04" db="EMBL/GenBank/DDBJ databases">
        <authorList>
            <person name="Gilroy R."/>
        </authorList>
    </citation>
    <scope>NUCLEOTIDE SEQUENCE</scope>
    <source>
        <strain evidence="9">CHK186-16707</strain>
    </source>
</reference>
<dbReference type="GO" id="GO:0006826">
    <property type="term" value="P:iron ion transport"/>
    <property type="evidence" value="ECO:0007669"/>
    <property type="project" value="InterPro"/>
</dbReference>
<evidence type="ECO:0000256" key="7">
    <source>
        <dbReference type="PIRSR" id="PIRSR002560-1"/>
    </source>
</evidence>
<evidence type="ECO:0000313" key="9">
    <source>
        <dbReference type="EMBL" id="HJA09237.1"/>
    </source>
</evidence>
<feature type="binding site" evidence="7">
    <location>
        <position position="23"/>
    </location>
    <ligand>
        <name>Fe cation</name>
        <dbReference type="ChEBI" id="CHEBI:24875"/>
        <label>1</label>
    </ligand>
</feature>
<evidence type="ECO:0000256" key="4">
    <source>
        <dbReference type="ARBA" id="ARBA00022723"/>
    </source>
</evidence>
<feature type="binding site" evidence="7">
    <location>
        <position position="132"/>
    </location>
    <ligand>
        <name>Fe cation</name>
        <dbReference type="ChEBI" id="CHEBI:24875"/>
        <label>2</label>
    </ligand>
</feature>
<feature type="binding site" evidence="7">
    <location>
        <position position="55"/>
    </location>
    <ligand>
        <name>Fe cation</name>
        <dbReference type="ChEBI" id="CHEBI:24875"/>
        <label>3</label>
    </ligand>
</feature>
<dbReference type="InterPro" id="IPR009040">
    <property type="entry name" value="Ferritin-like_diiron"/>
</dbReference>
<dbReference type="Pfam" id="PF00210">
    <property type="entry name" value="Ferritin"/>
    <property type="match status" value="1"/>
</dbReference>
<dbReference type="AlphaFoldDB" id="A0A9D2HF11"/>
<keyword evidence="2 6" id="KW-0409">Iron storage</keyword>
<dbReference type="GO" id="GO:0004322">
    <property type="term" value="F:ferroxidase activity"/>
    <property type="evidence" value="ECO:0007669"/>
    <property type="project" value="UniProtKB-EC"/>
</dbReference>
<dbReference type="SUPFAM" id="SSF47240">
    <property type="entry name" value="Ferritin-like"/>
    <property type="match status" value="1"/>
</dbReference>
<dbReference type="PANTHER" id="PTHR30295:SF0">
    <property type="entry name" value="BACTERIOFERRITIN"/>
    <property type="match status" value="1"/>
</dbReference>
<evidence type="ECO:0000256" key="5">
    <source>
        <dbReference type="ARBA" id="ARBA00023004"/>
    </source>
</evidence>
<dbReference type="InterPro" id="IPR002024">
    <property type="entry name" value="Bacterioferritin"/>
</dbReference>
<comment type="catalytic activity">
    <reaction evidence="6">
        <text>4 Fe(2+) + O2 + 4 H(+) = 4 Fe(3+) + 2 H2O</text>
        <dbReference type="Rhea" id="RHEA:11148"/>
        <dbReference type="ChEBI" id="CHEBI:15377"/>
        <dbReference type="ChEBI" id="CHEBI:15378"/>
        <dbReference type="ChEBI" id="CHEBI:15379"/>
        <dbReference type="ChEBI" id="CHEBI:29033"/>
        <dbReference type="ChEBI" id="CHEBI:29034"/>
        <dbReference type="EC" id="1.16.3.1"/>
    </reaction>
</comment>
<evidence type="ECO:0000256" key="1">
    <source>
        <dbReference type="ARBA" id="ARBA00008093"/>
    </source>
</evidence>
<feature type="binding site" evidence="7">
    <location>
        <position position="135"/>
    </location>
    <ligand>
        <name>Fe cation</name>
        <dbReference type="ChEBI" id="CHEBI:24875"/>
        <label>2</label>
    </ligand>
</feature>
<comment type="similarity">
    <text evidence="1 6">Belongs to the bacterioferritin family.</text>
</comment>
<dbReference type="EMBL" id="DXAN01000028">
    <property type="protein sequence ID" value="HJA09237.1"/>
    <property type="molecule type" value="Genomic_DNA"/>
</dbReference>
<dbReference type="GO" id="GO:0005829">
    <property type="term" value="C:cytosol"/>
    <property type="evidence" value="ECO:0007669"/>
    <property type="project" value="TreeGrafter"/>
</dbReference>
<protein>
    <recommendedName>
        <fullName evidence="6">Bacterioferritin</fullName>
        <ecNumber evidence="6">1.16.3.1</ecNumber>
    </recommendedName>
</protein>
<dbReference type="GO" id="GO:0006879">
    <property type="term" value="P:intracellular iron ion homeostasis"/>
    <property type="evidence" value="ECO:0007669"/>
    <property type="project" value="UniProtKB-KW"/>
</dbReference>
<keyword evidence="4 6" id="KW-0479">Metal-binding</keyword>
<feature type="binding site" evidence="7">
    <location>
        <position position="59"/>
    </location>
    <ligand>
        <name>Fe cation</name>
        <dbReference type="ChEBI" id="CHEBI:24875"/>
        <label>1</label>
    </ligand>
</feature>
<organism evidence="9 10">
    <name type="scientific">Candidatus Mailhella merdigallinarum</name>
    <dbReference type="NCBI Taxonomy" id="2838658"/>
    <lineage>
        <taxon>Bacteria</taxon>
        <taxon>Pseudomonadati</taxon>
        <taxon>Thermodesulfobacteriota</taxon>
        <taxon>Desulfovibrionia</taxon>
        <taxon>Desulfovibrionales</taxon>
        <taxon>Desulfovibrionaceae</taxon>
        <taxon>Mailhella</taxon>
    </lineage>
</organism>
<sequence>MSAMNPENVQKVVEVLNKARSMELHSIQQYMNQHYNLDNLDYGKFAASIKRIAIDEMTHAENFAERIKELDGEPTSELAAKVEKGQELKGIYPYNIDLEGTVLDVYNQFARVCRDNNDNVSAKLFEDTLADEQKHYDYFTNTDKHLSELGSAFLAKIAGTNGSIGESEMGFVHAMGKND</sequence>
<accession>A0A9D2HF11</accession>
<feature type="binding site" evidence="7">
    <location>
        <position position="56"/>
    </location>
    <ligand>
        <name>Fe cation</name>
        <dbReference type="ChEBI" id="CHEBI:24875"/>
        <label>2</label>
    </ligand>
</feature>
<dbReference type="InterPro" id="IPR012347">
    <property type="entry name" value="Ferritin-like"/>
</dbReference>
<evidence type="ECO:0000313" key="10">
    <source>
        <dbReference type="Proteomes" id="UP000824225"/>
    </source>
</evidence>
<dbReference type="PIRSF" id="PIRSF002560">
    <property type="entry name" value="Bacterioferritin"/>
    <property type="match status" value="1"/>
</dbReference>
<feature type="binding site" evidence="7">
    <location>
        <position position="132"/>
    </location>
    <ligand>
        <name>Fe cation</name>
        <dbReference type="ChEBI" id="CHEBI:24875"/>
        <label>1</label>
    </ligand>
</feature>